<evidence type="ECO:0000259" key="1">
    <source>
        <dbReference type="Pfam" id="PF03551"/>
    </source>
</evidence>
<dbReference type="Gene3D" id="1.10.10.10">
    <property type="entry name" value="Winged helix-like DNA-binding domain superfamily/Winged helix DNA-binding domain"/>
    <property type="match status" value="1"/>
</dbReference>
<sequence length="198" mass="21791">MTVFSDQSLVRGRKFPAQDVQLMLLTLLAQGSTHGYALTRQLATLSHGFYHPSPGVMYPALAAMHRLGWVDVDAGQGRKNYRITDAGRAHLAAERERAELLFAQLEHASRKMAWLKHEARGEPFDIGADGEDLASGFLPDYVLARQTLRRALLRHAQATPAQQRKIAAILRRASAELARIPAVSPAPAVLNDPLQESP</sequence>
<dbReference type="Proteomes" id="UP000318405">
    <property type="component" value="Unassembled WGS sequence"/>
</dbReference>
<dbReference type="SUPFAM" id="SSF46785">
    <property type="entry name" value="Winged helix' DNA-binding domain"/>
    <property type="match status" value="1"/>
</dbReference>
<proteinExistence type="predicted"/>
<dbReference type="AlphaFoldDB" id="A0A556AYE4"/>
<dbReference type="PANTHER" id="PTHR43252">
    <property type="entry name" value="TRANSCRIPTIONAL REGULATOR YQJI"/>
    <property type="match status" value="1"/>
</dbReference>
<dbReference type="InterPro" id="IPR036390">
    <property type="entry name" value="WH_DNA-bd_sf"/>
</dbReference>
<name>A0A556AYE4_9BURK</name>
<evidence type="ECO:0000313" key="3">
    <source>
        <dbReference type="Proteomes" id="UP000318405"/>
    </source>
</evidence>
<dbReference type="Pfam" id="PF03551">
    <property type="entry name" value="PadR"/>
    <property type="match status" value="1"/>
</dbReference>
<accession>A0A556AYE4</accession>
<dbReference type="EMBL" id="VLTJ01000007">
    <property type="protein sequence ID" value="TSH97974.1"/>
    <property type="molecule type" value="Genomic_DNA"/>
</dbReference>
<protein>
    <submittedName>
        <fullName evidence="2">PadR family transcriptional regulator</fullName>
    </submittedName>
</protein>
<dbReference type="InterPro" id="IPR036388">
    <property type="entry name" value="WH-like_DNA-bd_sf"/>
</dbReference>
<dbReference type="PANTHER" id="PTHR43252:SF7">
    <property type="entry name" value="TRANSCRIPTIONAL REGULATOR YQJI"/>
    <property type="match status" value="1"/>
</dbReference>
<gene>
    <name evidence="2" type="ORF">FOZ76_04075</name>
</gene>
<organism evidence="2 3">
    <name type="scientific">Verticiella sediminum</name>
    <dbReference type="NCBI Taxonomy" id="1247510"/>
    <lineage>
        <taxon>Bacteria</taxon>
        <taxon>Pseudomonadati</taxon>
        <taxon>Pseudomonadota</taxon>
        <taxon>Betaproteobacteria</taxon>
        <taxon>Burkholderiales</taxon>
        <taxon>Alcaligenaceae</taxon>
        <taxon>Verticiella</taxon>
    </lineage>
</organism>
<evidence type="ECO:0000313" key="2">
    <source>
        <dbReference type="EMBL" id="TSH97974.1"/>
    </source>
</evidence>
<dbReference type="RefSeq" id="WP_143946856.1">
    <property type="nucleotide sequence ID" value="NZ_BAABMB010000004.1"/>
</dbReference>
<comment type="caution">
    <text evidence="2">The sequence shown here is derived from an EMBL/GenBank/DDBJ whole genome shotgun (WGS) entry which is preliminary data.</text>
</comment>
<dbReference type="OrthoDB" id="9814826at2"/>
<dbReference type="InterPro" id="IPR005149">
    <property type="entry name" value="Tscrpt_reg_PadR_N"/>
</dbReference>
<reference evidence="2 3" key="1">
    <citation type="submission" date="2019-07" db="EMBL/GenBank/DDBJ databases">
        <title>Qingshengfaniella alkalisoli gen. nov., sp. nov., isolated from saline soil.</title>
        <authorList>
            <person name="Xu L."/>
            <person name="Huang X.-X."/>
            <person name="Sun J.-Q."/>
        </authorList>
    </citation>
    <scope>NUCLEOTIDE SEQUENCE [LARGE SCALE GENOMIC DNA]</scope>
    <source>
        <strain evidence="2 3">DSM 27279</strain>
    </source>
</reference>
<keyword evidence="3" id="KW-1185">Reference proteome</keyword>
<feature type="domain" description="Transcription regulator PadR N-terminal" evidence="1">
    <location>
        <begin position="24"/>
        <end position="92"/>
    </location>
</feature>